<evidence type="ECO:0000313" key="3">
    <source>
        <dbReference type="EMBL" id="CAJ1966599.1"/>
    </source>
</evidence>
<evidence type="ECO:0000256" key="1">
    <source>
        <dbReference type="SAM" id="SignalP"/>
    </source>
</evidence>
<dbReference type="PROSITE" id="PS51670">
    <property type="entry name" value="SHKT"/>
    <property type="match status" value="1"/>
</dbReference>
<dbReference type="EMBL" id="CAKOGP040002302">
    <property type="protein sequence ID" value="CAJ1966599.1"/>
    <property type="molecule type" value="Genomic_DNA"/>
</dbReference>
<evidence type="ECO:0000259" key="2">
    <source>
        <dbReference type="PROSITE" id="PS51670"/>
    </source>
</evidence>
<dbReference type="InterPro" id="IPR003582">
    <property type="entry name" value="ShKT_dom"/>
</dbReference>
<feature type="domain" description="ShKT" evidence="2">
    <location>
        <begin position="96"/>
        <end position="136"/>
    </location>
</feature>
<proteinExistence type="predicted"/>
<comment type="caution">
    <text evidence="3">The sequence shown here is derived from an EMBL/GenBank/DDBJ whole genome shotgun (WGS) entry which is preliminary data.</text>
</comment>
<protein>
    <recommendedName>
        <fullName evidence="2">ShKT domain-containing protein</fullName>
    </recommendedName>
</protein>
<keyword evidence="4" id="KW-1185">Reference proteome</keyword>
<name>A0AAD2G911_9STRA</name>
<organism evidence="3 4">
    <name type="scientific">Cylindrotheca closterium</name>
    <dbReference type="NCBI Taxonomy" id="2856"/>
    <lineage>
        <taxon>Eukaryota</taxon>
        <taxon>Sar</taxon>
        <taxon>Stramenopiles</taxon>
        <taxon>Ochrophyta</taxon>
        <taxon>Bacillariophyta</taxon>
        <taxon>Bacillariophyceae</taxon>
        <taxon>Bacillariophycidae</taxon>
        <taxon>Bacillariales</taxon>
        <taxon>Bacillariaceae</taxon>
        <taxon>Cylindrotheca</taxon>
    </lineage>
</organism>
<gene>
    <name evidence="3" type="ORF">CYCCA115_LOCUS22184</name>
</gene>
<evidence type="ECO:0000313" key="4">
    <source>
        <dbReference type="Proteomes" id="UP001295423"/>
    </source>
</evidence>
<feature type="chain" id="PRO_5042125411" description="ShKT domain-containing protein" evidence="1">
    <location>
        <begin position="26"/>
        <end position="391"/>
    </location>
</feature>
<dbReference type="Proteomes" id="UP001295423">
    <property type="component" value="Unassembled WGS sequence"/>
</dbReference>
<accession>A0AAD2G911</accession>
<feature type="signal peptide" evidence="1">
    <location>
        <begin position="1"/>
        <end position="25"/>
    </location>
</feature>
<dbReference type="AlphaFoldDB" id="A0AAD2G911"/>
<keyword evidence="1" id="KW-0732">Signal</keyword>
<sequence length="391" mass="43593">MSSSKHRRSFLLLLLVVQLVAHANALEAEERDFPVELDEDTEYGETDGDLLEQEYADDQDLHDTGLYVSIHEADEDGEESSAAEEDWFIAGNHPRCRDDPFINCEEVEESGDCSPEKTGILPTSRRNLCSVTCGLCEVREDAVWLEYNCFEYGEDLHVFFHNSKPSVEDYVGIYPAAYDFSKHPELLFEAPLWLTTCGSLDDGCKAAKGGLLFGELGPSDEIAWNFFPLSAGDYKAVLARGNETIEVISESETFRANPLGRSCNNDCEDLIRTDVQCYNSGIDTIQITFENCDPHEEDLIAIYKDDETPGDIEPLLWLGTCGTQECVGEVAYDILLFGPRSPDETARTTWPLPDGDYKAYLLHYTPGANHGIPAAETSFIVRKQCDESSSL</sequence>
<reference evidence="3" key="1">
    <citation type="submission" date="2023-08" db="EMBL/GenBank/DDBJ databases">
        <authorList>
            <person name="Audoor S."/>
            <person name="Bilcke G."/>
        </authorList>
    </citation>
    <scope>NUCLEOTIDE SEQUENCE</scope>
</reference>